<feature type="transmembrane region" description="Helical" evidence="2">
    <location>
        <begin position="39"/>
        <end position="57"/>
    </location>
</feature>
<keyword evidence="2" id="KW-1133">Transmembrane helix</keyword>
<dbReference type="RefSeq" id="WP_206655297.1">
    <property type="nucleotide sequence ID" value="NZ_CP071182.1"/>
</dbReference>
<feature type="region of interest" description="Disordered" evidence="1">
    <location>
        <begin position="135"/>
        <end position="167"/>
    </location>
</feature>
<evidence type="ECO:0000313" key="4">
    <source>
        <dbReference type="Proteomes" id="UP000663505"/>
    </source>
</evidence>
<keyword evidence="2" id="KW-0812">Transmembrane</keyword>
<dbReference type="KEGG" id="afx:JZ786_15430"/>
<evidence type="ECO:0000256" key="2">
    <source>
        <dbReference type="SAM" id="Phobius"/>
    </source>
</evidence>
<feature type="transmembrane region" description="Helical" evidence="2">
    <location>
        <begin position="106"/>
        <end position="124"/>
    </location>
</feature>
<evidence type="ECO:0000256" key="1">
    <source>
        <dbReference type="SAM" id="MobiDB-lite"/>
    </source>
</evidence>
<protein>
    <submittedName>
        <fullName evidence="3">Uncharacterized protein</fullName>
    </submittedName>
</protein>
<feature type="compositionally biased region" description="Basic residues" evidence="1">
    <location>
        <begin position="152"/>
        <end position="167"/>
    </location>
</feature>
<keyword evidence="4" id="KW-1185">Reference proteome</keyword>
<evidence type="ECO:0000313" key="3">
    <source>
        <dbReference type="EMBL" id="QSO45925.1"/>
    </source>
</evidence>
<sequence>MSNDGSQPGIKNGIYWRFLGISVVGVAVLQVVAKYAVHYPIYQSLPLAELIVAYLIIPRAKERRLTNALVGVVAAFVVGVLLDFLVEKSPQLAMQQGTFMQFLELYILFPLLLGLVVAFAYLRLTEWSEKKRSALEQKRNQDRASHEPAPPVRRHSPNSRKKKKKRR</sequence>
<keyword evidence="2" id="KW-0472">Membrane</keyword>
<feature type="compositionally biased region" description="Basic and acidic residues" evidence="1">
    <location>
        <begin position="135"/>
        <end position="146"/>
    </location>
</feature>
<accession>A0A9X7VW26</accession>
<dbReference type="EMBL" id="CP071182">
    <property type="protein sequence ID" value="QSO45925.1"/>
    <property type="molecule type" value="Genomic_DNA"/>
</dbReference>
<dbReference type="Proteomes" id="UP000663505">
    <property type="component" value="Chromosome"/>
</dbReference>
<feature type="transmembrane region" description="Helical" evidence="2">
    <location>
        <begin position="69"/>
        <end position="86"/>
    </location>
</feature>
<gene>
    <name evidence="3" type="ORF">JZ786_15430</name>
</gene>
<reference evidence="3 4" key="1">
    <citation type="submission" date="2021-02" db="EMBL/GenBank/DDBJ databases">
        <title>Alicyclobacillus curvatus sp. nov. and Alicyclobacillus mengziensis sp. nov., two acidophilic bacteria isolated from acid mine drainage.</title>
        <authorList>
            <person name="Huang Y."/>
        </authorList>
    </citation>
    <scope>NUCLEOTIDE SEQUENCE [LARGE SCALE GENOMIC DNA]</scope>
    <source>
        <strain evidence="3 4">S30H14</strain>
    </source>
</reference>
<feature type="transmembrane region" description="Helical" evidence="2">
    <location>
        <begin position="14"/>
        <end position="33"/>
    </location>
</feature>
<name>A0A9X7VW26_9BACL</name>
<organism evidence="3 4">
    <name type="scientific">Alicyclobacillus mengziensis</name>
    <dbReference type="NCBI Taxonomy" id="2931921"/>
    <lineage>
        <taxon>Bacteria</taxon>
        <taxon>Bacillati</taxon>
        <taxon>Bacillota</taxon>
        <taxon>Bacilli</taxon>
        <taxon>Bacillales</taxon>
        <taxon>Alicyclobacillaceae</taxon>
        <taxon>Alicyclobacillus</taxon>
    </lineage>
</organism>
<dbReference type="AlphaFoldDB" id="A0A9X7VW26"/>
<proteinExistence type="predicted"/>